<dbReference type="EMBL" id="ACIN03000005">
    <property type="protein sequence ID" value="ESK65817.1"/>
    <property type="molecule type" value="Genomic_DNA"/>
</dbReference>
<keyword evidence="1" id="KW-1133">Transmembrane helix</keyword>
<proteinExistence type="predicted"/>
<dbReference type="AlphaFoldDB" id="W1Q3Q5"/>
<keyword evidence="1" id="KW-0472">Membrane</keyword>
<keyword evidence="1" id="KW-0812">Transmembrane</keyword>
<evidence type="ECO:0000256" key="1">
    <source>
        <dbReference type="SAM" id="Phobius"/>
    </source>
</evidence>
<name>W1Q3Q5_ABIDE</name>
<organism evidence="2 3">
    <name type="scientific">Abiotrophia defectiva ATCC 49176</name>
    <dbReference type="NCBI Taxonomy" id="592010"/>
    <lineage>
        <taxon>Bacteria</taxon>
        <taxon>Bacillati</taxon>
        <taxon>Bacillota</taxon>
        <taxon>Bacilli</taxon>
        <taxon>Lactobacillales</taxon>
        <taxon>Aerococcaceae</taxon>
        <taxon>Abiotrophia</taxon>
    </lineage>
</organism>
<evidence type="ECO:0000313" key="2">
    <source>
        <dbReference type="EMBL" id="ESK65817.1"/>
    </source>
</evidence>
<evidence type="ECO:0000313" key="3">
    <source>
        <dbReference type="Proteomes" id="UP000019050"/>
    </source>
</evidence>
<comment type="caution">
    <text evidence="2">The sequence shown here is derived from an EMBL/GenBank/DDBJ whole genome shotgun (WGS) entry which is preliminary data.</text>
</comment>
<protein>
    <submittedName>
        <fullName evidence="2">Uncharacterized protein</fullName>
    </submittedName>
</protein>
<dbReference type="STRING" id="592010.GCWU000182_000882"/>
<feature type="transmembrane region" description="Helical" evidence="1">
    <location>
        <begin position="20"/>
        <end position="42"/>
    </location>
</feature>
<gene>
    <name evidence="2" type="ORF">GCWU000182_000882</name>
</gene>
<keyword evidence="3" id="KW-1185">Reference proteome</keyword>
<accession>W1Q3Q5</accession>
<reference evidence="2" key="1">
    <citation type="submission" date="2013-06" db="EMBL/GenBank/DDBJ databases">
        <authorList>
            <person name="Weinstock G."/>
            <person name="Sodergren E."/>
            <person name="Clifton S."/>
            <person name="Fulton L."/>
            <person name="Fulton B."/>
            <person name="Courtney L."/>
            <person name="Fronick C."/>
            <person name="Harrison M."/>
            <person name="Strong C."/>
            <person name="Farmer C."/>
            <person name="Delahaunty K."/>
            <person name="Markovic C."/>
            <person name="Hall O."/>
            <person name="Minx P."/>
            <person name="Tomlinson C."/>
            <person name="Mitreva M."/>
            <person name="Nelson J."/>
            <person name="Hou S."/>
            <person name="Wollam A."/>
            <person name="Pepin K.H."/>
            <person name="Johnson M."/>
            <person name="Bhonagiri V."/>
            <person name="Nash W.E."/>
            <person name="Warren W."/>
            <person name="Chinwalla A."/>
            <person name="Mardis E.R."/>
            <person name="Wilson R.K."/>
        </authorList>
    </citation>
    <scope>NUCLEOTIDE SEQUENCE [LARGE SCALE GENOMIC DNA]</scope>
    <source>
        <strain evidence="2">ATCC 49176</strain>
    </source>
</reference>
<dbReference type="HOGENOM" id="CLU_3210959_0_0_9"/>
<sequence length="44" mass="4970">MSTLLFGHRYFLSIIAYLTPYPLGGDLEISIGLMVSLFIYSIDK</sequence>
<dbReference type="Proteomes" id="UP000019050">
    <property type="component" value="Unassembled WGS sequence"/>
</dbReference>